<gene>
    <name evidence="7" type="ORF">CC80DRAFT_567818</name>
</gene>
<dbReference type="Proteomes" id="UP000800035">
    <property type="component" value="Unassembled WGS sequence"/>
</dbReference>
<keyword evidence="2" id="KW-0813">Transport</keyword>
<dbReference type="Pfam" id="PF07690">
    <property type="entry name" value="MFS_1"/>
    <property type="match status" value="1"/>
</dbReference>
<evidence type="ECO:0000256" key="5">
    <source>
        <dbReference type="ARBA" id="ARBA00023136"/>
    </source>
</evidence>
<dbReference type="EMBL" id="ML977000">
    <property type="protein sequence ID" value="KAF1954061.1"/>
    <property type="molecule type" value="Genomic_DNA"/>
</dbReference>
<evidence type="ECO:0000256" key="1">
    <source>
        <dbReference type="ARBA" id="ARBA00004141"/>
    </source>
</evidence>
<proteinExistence type="predicted"/>
<keyword evidence="4 6" id="KW-1133">Transmembrane helix</keyword>
<reference evidence="7" key="1">
    <citation type="journal article" date="2020" name="Stud. Mycol.">
        <title>101 Dothideomycetes genomes: a test case for predicting lifestyles and emergence of pathogens.</title>
        <authorList>
            <person name="Haridas S."/>
            <person name="Albert R."/>
            <person name="Binder M."/>
            <person name="Bloem J."/>
            <person name="Labutti K."/>
            <person name="Salamov A."/>
            <person name="Andreopoulos B."/>
            <person name="Baker S."/>
            <person name="Barry K."/>
            <person name="Bills G."/>
            <person name="Bluhm B."/>
            <person name="Cannon C."/>
            <person name="Castanera R."/>
            <person name="Culley D."/>
            <person name="Daum C."/>
            <person name="Ezra D."/>
            <person name="Gonzalez J."/>
            <person name="Henrissat B."/>
            <person name="Kuo A."/>
            <person name="Liang C."/>
            <person name="Lipzen A."/>
            <person name="Lutzoni F."/>
            <person name="Magnuson J."/>
            <person name="Mondo S."/>
            <person name="Nolan M."/>
            <person name="Ohm R."/>
            <person name="Pangilinan J."/>
            <person name="Park H.-J."/>
            <person name="Ramirez L."/>
            <person name="Alfaro M."/>
            <person name="Sun H."/>
            <person name="Tritt A."/>
            <person name="Yoshinaga Y."/>
            <person name="Zwiers L.-H."/>
            <person name="Turgeon B."/>
            <person name="Goodwin S."/>
            <person name="Spatafora J."/>
            <person name="Crous P."/>
            <person name="Grigoriev I."/>
        </authorList>
    </citation>
    <scope>NUCLEOTIDE SEQUENCE</scope>
    <source>
        <strain evidence="7">CBS 675.92</strain>
    </source>
</reference>
<keyword evidence="8" id="KW-1185">Reference proteome</keyword>
<accession>A0A6A5TN09</accession>
<feature type="transmembrane region" description="Helical" evidence="6">
    <location>
        <begin position="150"/>
        <end position="168"/>
    </location>
</feature>
<dbReference type="OrthoDB" id="2962993at2759"/>
<protein>
    <submittedName>
        <fullName evidence="7">MFS general substrate transporter</fullName>
    </submittedName>
</protein>
<evidence type="ECO:0000256" key="4">
    <source>
        <dbReference type="ARBA" id="ARBA00022989"/>
    </source>
</evidence>
<dbReference type="PANTHER" id="PTHR43791:SF47">
    <property type="entry name" value="MAJOR FACILITATOR SUPERFAMILY (MFS) PROFILE DOMAIN-CONTAINING PROTEIN-RELATED"/>
    <property type="match status" value="1"/>
</dbReference>
<feature type="transmembrane region" description="Helical" evidence="6">
    <location>
        <begin position="112"/>
        <end position="138"/>
    </location>
</feature>
<dbReference type="InterPro" id="IPR036259">
    <property type="entry name" value="MFS_trans_sf"/>
</dbReference>
<feature type="transmembrane region" description="Helical" evidence="6">
    <location>
        <begin position="38"/>
        <end position="60"/>
    </location>
</feature>
<dbReference type="InterPro" id="IPR011701">
    <property type="entry name" value="MFS"/>
</dbReference>
<dbReference type="SUPFAM" id="SSF103473">
    <property type="entry name" value="MFS general substrate transporter"/>
    <property type="match status" value="1"/>
</dbReference>
<feature type="transmembrane region" description="Helical" evidence="6">
    <location>
        <begin position="174"/>
        <end position="195"/>
    </location>
</feature>
<dbReference type="GO" id="GO:0022857">
    <property type="term" value="F:transmembrane transporter activity"/>
    <property type="evidence" value="ECO:0007669"/>
    <property type="project" value="InterPro"/>
</dbReference>
<evidence type="ECO:0000313" key="7">
    <source>
        <dbReference type="EMBL" id="KAF1954061.1"/>
    </source>
</evidence>
<sequence length="231" mass="25839">MQKRYTAFYGIACVATAFCGILAYALSQMKGIAGLSGWRWIFIIEGKMSCVAALLSYLFLDGFPEDAHKSWKFLSEQERGFVIRRVNRDRGDAVTEPFSLAAFLKPASDFKIWVFAFMFFCVTTMGYSINYFLPIILLGMGFSVAESQCLVAPPWLFTGIFMYAQAWLSDRYRLRSPIIALNSVIALIGLAIMGFHSHNPTRYFGVFLVIAGASGNTPPVLTYQANNIRGH</sequence>
<organism evidence="7 8">
    <name type="scientific">Byssothecium circinans</name>
    <dbReference type="NCBI Taxonomy" id="147558"/>
    <lineage>
        <taxon>Eukaryota</taxon>
        <taxon>Fungi</taxon>
        <taxon>Dikarya</taxon>
        <taxon>Ascomycota</taxon>
        <taxon>Pezizomycotina</taxon>
        <taxon>Dothideomycetes</taxon>
        <taxon>Pleosporomycetidae</taxon>
        <taxon>Pleosporales</taxon>
        <taxon>Massarineae</taxon>
        <taxon>Massarinaceae</taxon>
        <taxon>Byssothecium</taxon>
    </lineage>
</organism>
<dbReference type="AlphaFoldDB" id="A0A6A5TN09"/>
<dbReference type="Gene3D" id="1.20.1250.20">
    <property type="entry name" value="MFS general substrate transporter like domains"/>
    <property type="match status" value="2"/>
</dbReference>
<evidence type="ECO:0000256" key="2">
    <source>
        <dbReference type="ARBA" id="ARBA00022448"/>
    </source>
</evidence>
<evidence type="ECO:0000256" key="6">
    <source>
        <dbReference type="SAM" id="Phobius"/>
    </source>
</evidence>
<dbReference type="GO" id="GO:0016020">
    <property type="term" value="C:membrane"/>
    <property type="evidence" value="ECO:0007669"/>
    <property type="project" value="UniProtKB-SubCell"/>
</dbReference>
<evidence type="ECO:0000313" key="8">
    <source>
        <dbReference type="Proteomes" id="UP000800035"/>
    </source>
</evidence>
<name>A0A6A5TN09_9PLEO</name>
<evidence type="ECO:0000256" key="3">
    <source>
        <dbReference type="ARBA" id="ARBA00022692"/>
    </source>
</evidence>
<comment type="subcellular location">
    <subcellularLocation>
        <location evidence="1">Membrane</location>
        <topology evidence="1">Multi-pass membrane protein</topology>
    </subcellularLocation>
</comment>
<feature type="transmembrane region" description="Helical" evidence="6">
    <location>
        <begin position="6"/>
        <end position="26"/>
    </location>
</feature>
<keyword evidence="5 6" id="KW-0472">Membrane</keyword>
<keyword evidence="3 6" id="KW-0812">Transmembrane</keyword>
<dbReference type="PANTHER" id="PTHR43791">
    <property type="entry name" value="PERMEASE-RELATED"/>
    <property type="match status" value="1"/>
</dbReference>